<accession>A0A2M8LHC5</accession>
<evidence type="ECO:0000313" key="1">
    <source>
        <dbReference type="EMBL" id="PJE76825.1"/>
    </source>
</evidence>
<gene>
    <name evidence="1" type="ORF">COV05_02565</name>
</gene>
<proteinExistence type="predicted"/>
<reference evidence="2" key="1">
    <citation type="submission" date="2017-09" db="EMBL/GenBank/DDBJ databases">
        <title>Depth-based differentiation of microbial function through sediment-hosted aquifers and enrichment of novel symbionts in the deep terrestrial subsurface.</title>
        <authorList>
            <person name="Probst A.J."/>
            <person name="Ladd B."/>
            <person name="Jarett J.K."/>
            <person name="Geller-Mcgrath D.E."/>
            <person name="Sieber C.M.K."/>
            <person name="Emerson J.B."/>
            <person name="Anantharaman K."/>
            <person name="Thomas B.C."/>
            <person name="Malmstrom R."/>
            <person name="Stieglmeier M."/>
            <person name="Klingl A."/>
            <person name="Woyke T."/>
            <person name="Ryan C.M."/>
            <person name="Banfield J.F."/>
        </authorList>
    </citation>
    <scope>NUCLEOTIDE SEQUENCE [LARGE SCALE GENOMIC DNA]</scope>
</reference>
<dbReference type="EMBL" id="PFEU01000010">
    <property type="protein sequence ID" value="PJE76825.1"/>
    <property type="molecule type" value="Genomic_DNA"/>
</dbReference>
<sequence length="147" mass="15919">MPDSQLTQRDFDTCASTILDHLLEGVEPVRHDDLLTAVDASTVRIGVNVMPTHPREGYTRFPFGETHLVFVAKHAHTPCGGRLILITFLHPNGEAPSRDTAIRLGERCMEEIPHAARRRNASLASAQPIGNGRIAALAVALAQPADA</sequence>
<dbReference type="AlphaFoldDB" id="A0A2M8LHC5"/>
<dbReference type="Proteomes" id="UP000231436">
    <property type="component" value="Unassembled WGS sequence"/>
</dbReference>
<evidence type="ECO:0000313" key="2">
    <source>
        <dbReference type="Proteomes" id="UP000231436"/>
    </source>
</evidence>
<name>A0A2M8LHC5_9BACT</name>
<comment type="caution">
    <text evidence="1">The sequence shown here is derived from an EMBL/GenBank/DDBJ whole genome shotgun (WGS) entry which is preliminary data.</text>
</comment>
<organism evidence="1 2">
    <name type="scientific">Candidatus Uhrbacteria bacterium CG10_big_fil_rev_8_21_14_0_10_48_16</name>
    <dbReference type="NCBI Taxonomy" id="1975038"/>
    <lineage>
        <taxon>Bacteria</taxon>
        <taxon>Candidatus Uhriibacteriota</taxon>
    </lineage>
</organism>
<protein>
    <submittedName>
        <fullName evidence="1">Uncharacterized protein</fullName>
    </submittedName>
</protein>